<dbReference type="Proteomes" id="UP000035268">
    <property type="component" value="Chromosome"/>
</dbReference>
<organism evidence="1 2">
    <name type="scientific">Kiritimatiella glycovorans</name>
    <dbReference type="NCBI Taxonomy" id="1307763"/>
    <lineage>
        <taxon>Bacteria</taxon>
        <taxon>Pseudomonadati</taxon>
        <taxon>Kiritimatiellota</taxon>
        <taxon>Kiritimatiellia</taxon>
        <taxon>Kiritimatiellales</taxon>
        <taxon>Kiritimatiellaceae</taxon>
        <taxon>Kiritimatiella</taxon>
    </lineage>
</organism>
<dbReference type="OrthoDB" id="622550at2"/>
<name>A0A0G3EBI4_9BACT</name>
<reference evidence="2" key="1">
    <citation type="submission" date="2015-02" db="EMBL/GenBank/DDBJ databases">
        <title>Description and complete genome sequence of the first cultured representative of the subdivision 5 of the Verrucomicrobia phylum.</title>
        <authorList>
            <person name="Spring S."/>
            <person name="Bunk B."/>
            <person name="Sproer C."/>
            <person name="Klenk H.-P."/>
        </authorList>
    </citation>
    <scope>NUCLEOTIDE SEQUENCE [LARGE SCALE GENOMIC DNA]</scope>
    <source>
        <strain evidence="2">L21-Fru-AB</strain>
    </source>
</reference>
<reference evidence="1 2" key="2">
    <citation type="journal article" date="2016" name="ISME J.">
        <title>Characterization of the first cultured representative of Verrucomicrobia subdivision 5 indicates the proposal of a novel phylum.</title>
        <authorList>
            <person name="Spring S."/>
            <person name="Bunk B."/>
            <person name="Sproer C."/>
            <person name="Schumann P."/>
            <person name="Rohde M."/>
            <person name="Tindall B.J."/>
            <person name="Klenk H.P."/>
        </authorList>
    </citation>
    <scope>NUCLEOTIDE SEQUENCE [LARGE SCALE GENOMIC DNA]</scope>
    <source>
        <strain evidence="1 2">L21-Fru-AB</strain>
    </source>
</reference>
<dbReference type="RefSeq" id="WP_052881077.1">
    <property type="nucleotide sequence ID" value="NZ_CP010904.1"/>
</dbReference>
<evidence type="ECO:0000313" key="2">
    <source>
        <dbReference type="Proteomes" id="UP000035268"/>
    </source>
</evidence>
<gene>
    <name evidence="1" type="ORF">L21SP4_00388</name>
</gene>
<evidence type="ECO:0000313" key="1">
    <source>
        <dbReference type="EMBL" id="AKJ63668.1"/>
    </source>
</evidence>
<dbReference type="KEGG" id="vbl:L21SP4_00388"/>
<proteinExistence type="predicted"/>
<dbReference type="EMBL" id="CP010904">
    <property type="protein sequence ID" value="AKJ63668.1"/>
    <property type="molecule type" value="Genomic_DNA"/>
</dbReference>
<accession>A0A0G3EBI4</accession>
<sequence length="444" mass="48314">MQNQSATRAGAAEADISPHHPQFLFGYPHVERMSTGIHDPLLGSALYLERGGTRVILIAADLIFVPRPVVLAARRRIFEATGVPESHILISASHTHSGPVTVDHASNADDPVVPAADPEYLALLENGLVNAGVDAVHAADEAEIAEVVADSTGIGTNRRDPDGPAFHRVPVIAARRVSDRTMIGLLMVGSMHPTVLHEDSTLVSADFPAYTRFALKERHGPVPVVYHTGPCGNLSPRHVTRDNTFAEAERLGRQLGEAVDRALRDTRYAPIEHLEVRSGAVKPVPRTFPLKGEAEAALRRAEERYETLRRSGAPRQEVRTAEVDLFGARETMTLSRLEAEGVLESFRSERTPAEIQVLRIGGFHFAGWPAEVFVEYGIELQRRLPGTYIISVANGELQGYLVTPEAAAQGGYEASNALFAHTTGERMLDETLRLLTADNRGARA</sequence>
<dbReference type="STRING" id="1307763.L21SP4_00388"/>
<dbReference type="AlphaFoldDB" id="A0A0G3EBI4"/>
<keyword evidence="2" id="KW-1185">Reference proteome</keyword>
<protein>
    <submittedName>
        <fullName evidence="1">Neutral/alkaline non-lysosomal ceramidase</fullName>
    </submittedName>
</protein>
<dbReference type="PATRIC" id="fig|1609981.3.peg.408"/>